<dbReference type="InterPro" id="IPR004678">
    <property type="entry name" value="Cyt_c_oxidase_cbb3_su3"/>
</dbReference>
<dbReference type="PANTHER" id="PTHR33751:SF1">
    <property type="entry name" value="CBB3-TYPE CYTOCHROME C OXIDASE SUBUNIT FIXP"/>
    <property type="match status" value="1"/>
</dbReference>
<dbReference type="PROSITE" id="PS51007">
    <property type="entry name" value="CYTC"/>
    <property type="match status" value="2"/>
</dbReference>
<dbReference type="OrthoDB" id="9811281at2"/>
<dbReference type="PIRSF" id="PIRSF000006">
    <property type="entry name" value="Cbb3-Cox_fixP"/>
    <property type="match status" value="1"/>
</dbReference>
<keyword evidence="11 21" id="KW-0479">Metal-binding</keyword>
<comment type="pathway">
    <text evidence="2 21">Energy metabolism; oxidative phosphorylation.</text>
</comment>
<dbReference type="Proteomes" id="UP000051660">
    <property type="component" value="Unassembled WGS sequence"/>
</dbReference>
<keyword evidence="12" id="KW-0677">Repeat</keyword>
<name>A0A0R3MKR9_9BRAD</name>
<dbReference type="PANTHER" id="PTHR33751">
    <property type="entry name" value="CBB3-TYPE CYTOCHROME C OXIDASE SUBUNIT FIXP"/>
    <property type="match status" value="1"/>
</dbReference>
<evidence type="ECO:0000256" key="12">
    <source>
        <dbReference type="ARBA" id="ARBA00022737"/>
    </source>
</evidence>
<keyword evidence="18 21" id="KW-0406">Ion transport</keyword>
<evidence type="ECO:0000256" key="20">
    <source>
        <dbReference type="ARBA" id="ARBA00025525"/>
    </source>
</evidence>
<evidence type="ECO:0000256" key="10">
    <source>
        <dbReference type="ARBA" id="ARBA00022692"/>
    </source>
</evidence>
<dbReference type="GO" id="GO:1902600">
    <property type="term" value="P:proton transmembrane transport"/>
    <property type="evidence" value="ECO:0007669"/>
    <property type="project" value="UniProtKB-KW"/>
</dbReference>
<keyword evidence="14 21" id="KW-0249">Electron transport</keyword>
<evidence type="ECO:0000256" key="22">
    <source>
        <dbReference type="PIRSR" id="PIRSR000006-1"/>
    </source>
</evidence>
<comment type="similarity">
    <text evidence="3 21">Belongs to the CcoP / FixP family.</text>
</comment>
<keyword evidence="6 21" id="KW-1003">Cell membrane</keyword>
<evidence type="ECO:0000259" key="25">
    <source>
        <dbReference type="PROSITE" id="PS51007"/>
    </source>
</evidence>
<evidence type="ECO:0000256" key="13">
    <source>
        <dbReference type="ARBA" id="ARBA00022781"/>
    </source>
</evidence>
<keyword evidence="17 21" id="KW-0408">Iron</keyword>
<dbReference type="InterPro" id="IPR032858">
    <property type="entry name" value="CcoP_N"/>
</dbReference>
<feature type="binding site" description="covalent" evidence="23">
    <location>
        <position position="123"/>
    </location>
    <ligand>
        <name>heme c</name>
        <dbReference type="ChEBI" id="CHEBI:61717"/>
        <label>1</label>
    </ligand>
</feature>
<dbReference type="Pfam" id="PF13442">
    <property type="entry name" value="Cytochrome_CBB3"/>
    <property type="match status" value="1"/>
</dbReference>
<comment type="subunit">
    <text evidence="4">Component of the cbb3-type cytochrome c oxidase at least composed of FixN, FixO, FixQ and FixP.</text>
</comment>
<comment type="function">
    <text evidence="20">C-type cytochrome. Part of the cbb3-type cytochrome c oxidase complex. FixP subunit is required for transferring electrons from donor cytochrome c via its heme groups to FixO subunit. From there, electrons are shuttled to the catalytic binuclear center of FixN subunit where oxygen reduction takes place. The complex also functions as a proton pump.</text>
</comment>
<dbReference type="InterPro" id="IPR009056">
    <property type="entry name" value="Cyt_c-like_dom"/>
</dbReference>
<keyword evidence="19 21" id="KW-0472">Membrane</keyword>
<proteinExistence type="inferred from homology"/>
<keyword evidence="5 21" id="KW-0813">Transport</keyword>
<evidence type="ECO:0000256" key="14">
    <source>
        <dbReference type="ARBA" id="ARBA00022982"/>
    </source>
</evidence>
<dbReference type="PRINTS" id="PR00605">
    <property type="entry name" value="CYTCHROMECIC"/>
</dbReference>
<evidence type="ECO:0000313" key="26">
    <source>
        <dbReference type="EMBL" id="KRR20804.1"/>
    </source>
</evidence>
<evidence type="ECO:0000256" key="19">
    <source>
        <dbReference type="ARBA" id="ARBA00023136"/>
    </source>
</evidence>
<evidence type="ECO:0000256" key="18">
    <source>
        <dbReference type="ARBA" id="ARBA00023065"/>
    </source>
</evidence>
<feature type="binding site" description="covalent" evidence="23">
    <location>
        <position position="233"/>
    </location>
    <ligand>
        <name>heme c</name>
        <dbReference type="ChEBI" id="CHEBI:61717"/>
        <label>2</label>
    </ligand>
</feature>
<accession>A0A0R3MKR9</accession>
<keyword evidence="13 21" id="KW-0375">Hydrogen ion transport</keyword>
<gene>
    <name evidence="26" type="ORF">CQ14_26260</name>
</gene>
<dbReference type="GO" id="GO:0009055">
    <property type="term" value="F:electron transfer activity"/>
    <property type="evidence" value="ECO:0007669"/>
    <property type="project" value="InterPro"/>
</dbReference>
<evidence type="ECO:0000256" key="16">
    <source>
        <dbReference type="ARBA" id="ARBA00023002"/>
    </source>
</evidence>
<feature type="binding site" description="axial binding residue" evidence="22">
    <location>
        <position position="275"/>
    </location>
    <ligand>
        <name>heme c</name>
        <dbReference type="ChEBI" id="CHEBI:61717"/>
        <label>1</label>
    </ligand>
    <ligandPart>
        <name>Fe</name>
        <dbReference type="ChEBI" id="CHEBI:18248"/>
    </ligandPart>
</feature>
<evidence type="ECO:0000256" key="21">
    <source>
        <dbReference type="PIRNR" id="PIRNR000006"/>
    </source>
</evidence>
<sequence length="302" mass="33292">MAVDQQERDSYTGYLTTGHEWNGIKELNTPVPRAVYFFLALSVLFSVVYWILMPAWPLGVTYTKGLLGVDQRTTVAATLNEAAIDRSVWTRRIETEGFAAIQSDPKLMEIVRNAGRTLFGDNCAACHGHDAKGGPAYPNLTTSSWLWGGKPEDIFNTIRVGINSAHKDTRVSQMPAFGRDQMLPRADVMKVASFVYSLTHPDATTIDPKVDPKIDPKTIEAGKEIFAANCVSCHGDDAKGNPELGAPDLTDKSWIYGGSLEAIDTSIWGGRQGQMPSWEGRLSELDRKILTLYLLDKRTVTP</sequence>
<feature type="binding site" description="covalent" evidence="23">
    <location>
        <position position="126"/>
    </location>
    <ligand>
        <name>heme c</name>
        <dbReference type="ChEBI" id="CHEBI:61717"/>
        <label>1</label>
    </ligand>
</feature>
<evidence type="ECO:0000256" key="7">
    <source>
        <dbReference type="ARBA" id="ARBA00022519"/>
    </source>
</evidence>
<dbReference type="GO" id="GO:0005886">
    <property type="term" value="C:plasma membrane"/>
    <property type="evidence" value="ECO:0007669"/>
    <property type="project" value="UniProtKB-SubCell"/>
</dbReference>
<dbReference type="GO" id="GO:0005506">
    <property type="term" value="F:iron ion binding"/>
    <property type="evidence" value="ECO:0007669"/>
    <property type="project" value="InterPro"/>
</dbReference>
<feature type="binding site" description="covalent" evidence="23">
    <location>
        <position position="230"/>
    </location>
    <ligand>
        <name>heme c</name>
        <dbReference type="ChEBI" id="CHEBI:61717"/>
        <label>2</label>
    </ligand>
</feature>
<feature type="binding site" description="axial binding residue" evidence="22">
    <location>
        <position position="174"/>
    </location>
    <ligand>
        <name>heme c</name>
        <dbReference type="ChEBI" id="CHEBI:61717"/>
        <label>2</label>
    </ligand>
    <ligandPart>
        <name>Fe</name>
        <dbReference type="ChEBI" id="CHEBI:18248"/>
    </ligandPart>
</feature>
<dbReference type="InterPro" id="IPR036909">
    <property type="entry name" value="Cyt_c-like_dom_sf"/>
</dbReference>
<dbReference type="Gene3D" id="1.10.760.10">
    <property type="entry name" value="Cytochrome c-like domain"/>
    <property type="match status" value="2"/>
</dbReference>
<dbReference type="Pfam" id="PF14715">
    <property type="entry name" value="FixP_N"/>
    <property type="match status" value="1"/>
</dbReference>
<comment type="subcellular location">
    <subcellularLocation>
        <location evidence="1 21">Cell inner membrane</location>
    </subcellularLocation>
</comment>
<evidence type="ECO:0000256" key="23">
    <source>
        <dbReference type="PIRSR" id="PIRSR000006-2"/>
    </source>
</evidence>
<dbReference type="RefSeq" id="WP_057860245.1">
    <property type="nucleotide sequence ID" value="NZ_LLYB01000085.1"/>
</dbReference>
<evidence type="ECO:0000256" key="8">
    <source>
        <dbReference type="ARBA" id="ARBA00022617"/>
    </source>
</evidence>
<dbReference type="Gene3D" id="6.10.280.130">
    <property type="match status" value="1"/>
</dbReference>
<keyword evidence="16 21" id="KW-0560">Oxidoreductase</keyword>
<feature type="binding site" description="axial binding residue" evidence="22">
    <location>
        <position position="127"/>
    </location>
    <ligand>
        <name>heme c</name>
        <dbReference type="ChEBI" id="CHEBI:61717"/>
        <label>1</label>
    </ligand>
    <ligandPart>
        <name>Fe</name>
        <dbReference type="ChEBI" id="CHEBI:18248"/>
    </ligandPart>
</feature>
<evidence type="ECO:0000256" key="15">
    <source>
        <dbReference type="ARBA" id="ARBA00022989"/>
    </source>
</evidence>
<evidence type="ECO:0000256" key="6">
    <source>
        <dbReference type="ARBA" id="ARBA00022475"/>
    </source>
</evidence>
<feature type="domain" description="Cytochrome c" evidence="25">
    <location>
        <begin position="110"/>
        <end position="199"/>
    </location>
</feature>
<evidence type="ECO:0000256" key="5">
    <source>
        <dbReference type="ARBA" id="ARBA00022448"/>
    </source>
</evidence>
<evidence type="ECO:0000256" key="9">
    <source>
        <dbReference type="ARBA" id="ARBA00022660"/>
    </source>
</evidence>
<protein>
    <recommendedName>
        <fullName evidence="21">Cbb3-type cytochrome c oxidase subunit</fullName>
    </recommendedName>
</protein>
<dbReference type="GO" id="GO:0020037">
    <property type="term" value="F:heme binding"/>
    <property type="evidence" value="ECO:0007669"/>
    <property type="project" value="InterPro"/>
</dbReference>
<evidence type="ECO:0000256" key="11">
    <source>
        <dbReference type="ARBA" id="ARBA00022723"/>
    </source>
</evidence>
<evidence type="ECO:0000256" key="24">
    <source>
        <dbReference type="SAM" id="Phobius"/>
    </source>
</evidence>
<dbReference type="NCBIfam" id="TIGR00782">
    <property type="entry name" value="ccoP"/>
    <property type="match status" value="1"/>
</dbReference>
<evidence type="ECO:0000256" key="1">
    <source>
        <dbReference type="ARBA" id="ARBA00004533"/>
    </source>
</evidence>
<dbReference type="GO" id="GO:0006119">
    <property type="term" value="P:oxidative phosphorylation"/>
    <property type="evidence" value="ECO:0007669"/>
    <property type="project" value="UniProtKB-UniPathway"/>
</dbReference>
<feature type="transmembrane region" description="Helical" evidence="24">
    <location>
        <begin position="34"/>
        <end position="52"/>
    </location>
</feature>
<dbReference type="SUPFAM" id="SSF46626">
    <property type="entry name" value="Cytochrome c"/>
    <property type="match status" value="2"/>
</dbReference>
<dbReference type="EMBL" id="LLYB01000085">
    <property type="protein sequence ID" value="KRR20804.1"/>
    <property type="molecule type" value="Genomic_DNA"/>
</dbReference>
<keyword evidence="9 21" id="KW-0679">Respiratory chain</keyword>
<organism evidence="26 27">
    <name type="scientific">Bradyrhizobium lablabi</name>
    <dbReference type="NCBI Taxonomy" id="722472"/>
    <lineage>
        <taxon>Bacteria</taxon>
        <taxon>Pseudomonadati</taxon>
        <taxon>Pseudomonadota</taxon>
        <taxon>Alphaproteobacteria</taxon>
        <taxon>Hyphomicrobiales</taxon>
        <taxon>Nitrobacteraceae</taxon>
        <taxon>Bradyrhizobium</taxon>
    </lineage>
</organism>
<dbReference type="Pfam" id="PF00034">
    <property type="entry name" value="Cytochrom_C"/>
    <property type="match status" value="1"/>
</dbReference>
<keyword evidence="10 24" id="KW-0812">Transmembrane</keyword>
<evidence type="ECO:0000256" key="4">
    <source>
        <dbReference type="ARBA" id="ARBA00011203"/>
    </source>
</evidence>
<dbReference type="InterPro" id="IPR050597">
    <property type="entry name" value="Cytochrome_c_Oxidase_Subunit"/>
</dbReference>
<dbReference type="InterPro" id="IPR038414">
    <property type="entry name" value="CcoP_N_sf"/>
</dbReference>
<evidence type="ECO:0000256" key="2">
    <source>
        <dbReference type="ARBA" id="ARBA00004673"/>
    </source>
</evidence>
<evidence type="ECO:0000256" key="17">
    <source>
        <dbReference type="ARBA" id="ARBA00023004"/>
    </source>
</evidence>
<evidence type="ECO:0000256" key="3">
    <source>
        <dbReference type="ARBA" id="ARBA00006113"/>
    </source>
</evidence>
<feature type="binding site" description="axial binding residue" evidence="22">
    <location>
        <position position="234"/>
    </location>
    <ligand>
        <name>heme c</name>
        <dbReference type="ChEBI" id="CHEBI:61717"/>
        <label>2</label>
    </ligand>
    <ligandPart>
        <name>Fe</name>
        <dbReference type="ChEBI" id="CHEBI:18248"/>
    </ligandPart>
</feature>
<keyword evidence="15 24" id="KW-1133">Transmembrane helix</keyword>
<feature type="domain" description="Cytochrome c" evidence="25">
    <location>
        <begin position="217"/>
        <end position="298"/>
    </location>
</feature>
<comment type="caution">
    <text evidence="26">The sequence shown here is derived from an EMBL/GenBank/DDBJ whole genome shotgun (WGS) entry which is preliminary data.</text>
</comment>
<dbReference type="InterPro" id="IPR008168">
    <property type="entry name" value="Cyt_C_IC"/>
</dbReference>
<dbReference type="AlphaFoldDB" id="A0A0R3MKR9"/>
<keyword evidence="7 21" id="KW-0997">Cell inner membrane</keyword>
<reference evidence="26 27" key="1">
    <citation type="submission" date="2014-03" db="EMBL/GenBank/DDBJ databases">
        <title>Bradyrhizobium valentinum sp. nov., isolated from effective nodules of Lupinus mariae-josephae, a lupine endemic of basic-lime soils in Eastern Spain.</title>
        <authorList>
            <person name="Duran D."/>
            <person name="Rey L."/>
            <person name="Navarro A."/>
            <person name="Busquets A."/>
            <person name="Imperial J."/>
            <person name="Ruiz-Argueso T."/>
        </authorList>
    </citation>
    <scope>NUCLEOTIDE SEQUENCE [LARGE SCALE GENOMIC DNA]</scope>
    <source>
        <strain evidence="26 27">CCBAU 23086</strain>
    </source>
</reference>
<evidence type="ECO:0000313" key="27">
    <source>
        <dbReference type="Proteomes" id="UP000051660"/>
    </source>
</evidence>
<comment type="cofactor">
    <cofactor evidence="21 23">
        <name>heme c</name>
        <dbReference type="ChEBI" id="CHEBI:61717"/>
    </cofactor>
    <text evidence="21 23">Binds 2 heme C groups per subunit.</text>
</comment>
<dbReference type="GO" id="GO:0016491">
    <property type="term" value="F:oxidoreductase activity"/>
    <property type="evidence" value="ECO:0007669"/>
    <property type="project" value="UniProtKB-KW"/>
</dbReference>
<dbReference type="UniPathway" id="UPA00705"/>
<keyword evidence="8 21" id="KW-0349">Heme</keyword>